<dbReference type="PIRSF" id="PIRSF005261">
    <property type="entry name" value="Heat_shock_Hsp33"/>
    <property type="match status" value="1"/>
</dbReference>
<dbReference type="Gene3D" id="1.10.287.480">
    <property type="entry name" value="helix hairpin bin"/>
    <property type="match status" value="1"/>
</dbReference>
<keyword evidence="5" id="KW-0676">Redox-active center</keyword>
<keyword evidence="3" id="KW-1015">Disulfide bond</keyword>
<dbReference type="RefSeq" id="WP_219937176.1">
    <property type="nucleotide sequence ID" value="NZ_JAGFNY010000007.1"/>
</dbReference>
<keyword evidence="7" id="KW-1185">Reference proteome</keyword>
<protein>
    <submittedName>
        <fullName evidence="6">Hsp33 family molecular chaperone HslO</fullName>
    </submittedName>
</protein>
<dbReference type="Pfam" id="PF01430">
    <property type="entry name" value="HSP33"/>
    <property type="match status" value="1"/>
</dbReference>
<dbReference type="Gene3D" id="3.55.30.10">
    <property type="entry name" value="Hsp33 domain"/>
    <property type="match status" value="1"/>
</dbReference>
<dbReference type="Proteomes" id="UP000731465">
    <property type="component" value="Unassembled WGS sequence"/>
</dbReference>
<keyword evidence="2" id="KW-0862">Zinc</keyword>
<dbReference type="InterPro" id="IPR016154">
    <property type="entry name" value="Heat_shock_Hsp33_C"/>
</dbReference>
<keyword evidence="1" id="KW-0963">Cytoplasm</keyword>
<evidence type="ECO:0000256" key="3">
    <source>
        <dbReference type="ARBA" id="ARBA00023157"/>
    </source>
</evidence>
<evidence type="ECO:0000313" key="6">
    <source>
        <dbReference type="EMBL" id="MBW7569958.1"/>
    </source>
</evidence>
<gene>
    <name evidence="6" type="ORF">J5V48_03515</name>
</gene>
<comment type="caution">
    <text evidence="6">The sequence shown here is derived from an EMBL/GenBank/DDBJ whole genome shotgun (WGS) entry which is preliminary data.</text>
</comment>
<dbReference type="InterPro" id="IPR000397">
    <property type="entry name" value="Heat_shock_Hsp33"/>
</dbReference>
<dbReference type="SUPFAM" id="SSF118352">
    <property type="entry name" value="HSP33 redox switch-like"/>
    <property type="match status" value="1"/>
</dbReference>
<evidence type="ECO:0000256" key="1">
    <source>
        <dbReference type="ARBA" id="ARBA00022490"/>
    </source>
</evidence>
<name>A0ABS7DFB4_9GAMM</name>
<organism evidence="6 7">
    <name type="scientific">Succinivibrio faecicola</name>
    <dbReference type="NCBI Taxonomy" id="2820300"/>
    <lineage>
        <taxon>Bacteria</taxon>
        <taxon>Pseudomonadati</taxon>
        <taxon>Pseudomonadota</taxon>
        <taxon>Gammaproteobacteria</taxon>
        <taxon>Aeromonadales</taxon>
        <taxon>Succinivibrionaceae</taxon>
        <taxon>Succinivibrio</taxon>
    </lineage>
</organism>
<dbReference type="EMBL" id="JAGFNY010000007">
    <property type="protein sequence ID" value="MBW7569958.1"/>
    <property type="molecule type" value="Genomic_DNA"/>
</dbReference>
<evidence type="ECO:0000256" key="4">
    <source>
        <dbReference type="ARBA" id="ARBA00023186"/>
    </source>
</evidence>
<keyword evidence="4" id="KW-0143">Chaperone</keyword>
<evidence type="ECO:0000256" key="2">
    <source>
        <dbReference type="ARBA" id="ARBA00022833"/>
    </source>
</evidence>
<dbReference type="Gene3D" id="3.90.1280.10">
    <property type="entry name" value="HSP33 redox switch-like"/>
    <property type="match status" value="1"/>
</dbReference>
<reference evidence="6 7" key="1">
    <citation type="submission" date="2021-03" db="EMBL/GenBank/DDBJ databases">
        <title>Succinivibrio sp. nov. isolated from feces of cow.</title>
        <authorList>
            <person name="Choi J.-Y."/>
        </authorList>
    </citation>
    <scope>NUCLEOTIDE SEQUENCE [LARGE SCALE GENOMIC DNA]</scope>
    <source>
        <strain evidence="6 7">AGMB01872</strain>
    </source>
</reference>
<proteinExistence type="predicted"/>
<evidence type="ECO:0000313" key="7">
    <source>
        <dbReference type="Proteomes" id="UP000731465"/>
    </source>
</evidence>
<evidence type="ECO:0000256" key="5">
    <source>
        <dbReference type="ARBA" id="ARBA00023284"/>
    </source>
</evidence>
<dbReference type="InterPro" id="IPR016153">
    <property type="entry name" value="Heat_shock_Hsp33_N"/>
</dbReference>
<dbReference type="SUPFAM" id="SSF64397">
    <property type="entry name" value="Hsp33 domain"/>
    <property type="match status" value="1"/>
</dbReference>
<accession>A0ABS7DFB4</accession>
<sequence>MQSFEHNSMERFIFDNHGVRGEIVKLKKPFEDLLHDNYPLAVKKVLMELAVSSVLVASTLKDGSEIMVQIRGTTETKLKYALINIRQDLSFYGSAALNENATVTDSDTLLDLCGSKSVLVLSVFPKDGPKWQGIVAINPESISATLEDYFRDSQQLPTRFFIRTDLKDFQSGGILLQIIPEIDKNIESLEDLSVLADTITEDELFNLPLEQNLARLFAHEEVKVFGQNEVLYKCICSKERCLNALSEIPSSELLDMANCNEGTSMTCQHCNKTYTFTKEELLNLVHQKNQ</sequence>
<dbReference type="InterPro" id="IPR023212">
    <property type="entry name" value="Hsp33_helix_hairpin_bin_dom_sf"/>
</dbReference>
<dbReference type="PANTHER" id="PTHR30111">
    <property type="entry name" value="33 KDA CHAPERONIN"/>
    <property type="match status" value="1"/>
</dbReference>
<dbReference type="PANTHER" id="PTHR30111:SF1">
    <property type="entry name" value="33 KDA CHAPERONIN"/>
    <property type="match status" value="1"/>
</dbReference>